<accession>A0A939FZS7</accession>
<feature type="signal peptide" evidence="1">
    <location>
        <begin position="1"/>
        <end position="22"/>
    </location>
</feature>
<dbReference type="PIRSF" id="PIRSF010521">
    <property type="entry name" value="DUF922_bac"/>
    <property type="match status" value="1"/>
</dbReference>
<evidence type="ECO:0000313" key="3">
    <source>
        <dbReference type="Proteomes" id="UP000664122"/>
    </source>
</evidence>
<dbReference type="InterPro" id="IPR010321">
    <property type="entry name" value="DUF922"/>
</dbReference>
<feature type="chain" id="PRO_5037735955" evidence="1">
    <location>
        <begin position="23"/>
        <end position="202"/>
    </location>
</feature>
<dbReference type="EMBL" id="JAFMPP010000007">
    <property type="protein sequence ID" value="MBO0662998.1"/>
    <property type="molecule type" value="Genomic_DNA"/>
</dbReference>
<evidence type="ECO:0000313" key="2">
    <source>
        <dbReference type="EMBL" id="MBO0662998.1"/>
    </source>
</evidence>
<sequence>MMMKSIRLAAALLIMLPVCTNAATIRETTSYFIIRGKTLNELDRSLNSHSPYVAATGARHPGVTEVTFGGKITYKQTPQGCAVDQAHMSLTLKITLPKWIPPRGVDARTKLIWDTLAADIKRHEDGHAAIAKNHVKRMESAIRNLSPEQTCPEMEAKVNTVAARYLASHERAQLEFDTVEGREVNFRLHRALARAMDAAQSR</sequence>
<dbReference type="Proteomes" id="UP000664122">
    <property type="component" value="Unassembled WGS sequence"/>
</dbReference>
<gene>
    <name evidence="2" type="ORF">J1C48_10450</name>
</gene>
<keyword evidence="1" id="KW-0732">Signal</keyword>
<reference evidence="2" key="1">
    <citation type="submission" date="2021-03" db="EMBL/GenBank/DDBJ databases">
        <title>Whole genome sequence of Jiella sp. CQZ9-1.</title>
        <authorList>
            <person name="Tuo L."/>
        </authorList>
    </citation>
    <scope>NUCLEOTIDE SEQUENCE</scope>
    <source>
        <strain evidence="2">CQZ9-1</strain>
    </source>
</reference>
<comment type="caution">
    <text evidence="2">The sequence shown here is derived from an EMBL/GenBank/DDBJ whole genome shotgun (WGS) entry which is preliminary data.</text>
</comment>
<dbReference type="AlphaFoldDB" id="A0A939FZS7"/>
<proteinExistence type="predicted"/>
<dbReference type="Pfam" id="PF06037">
    <property type="entry name" value="DUF922"/>
    <property type="match status" value="1"/>
</dbReference>
<protein>
    <submittedName>
        <fullName evidence="2">DUF922 domain-containing protein</fullName>
    </submittedName>
</protein>
<name>A0A939FZS7_9HYPH</name>
<dbReference type="RefSeq" id="WP_207257771.1">
    <property type="nucleotide sequence ID" value="NZ_JAFMPP010000007.1"/>
</dbReference>
<organism evidence="2 3">
    <name type="scientific">Jiella flava</name>
    <dbReference type="NCBI Taxonomy" id="2816857"/>
    <lineage>
        <taxon>Bacteria</taxon>
        <taxon>Pseudomonadati</taxon>
        <taxon>Pseudomonadota</taxon>
        <taxon>Alphaproteobacteria</taxon>
        <taxon>Hyphomicrobiales</taxon>
        <taxon>Aurantimonadaceae</taxon>
        <taxon>Jiella</taxon>
    </lineage>
</organism>
<evidence type="ECO:0000256" key="1">
    <source>
        <dbReference type="SAM" id="SignalP"/>
    </source>
</evidence>
<keyword evidence="3" id="KW-1185">Reference proteome</keyword>